<dbReference type="OMA" id="DNTDEQW"/>
<reference evidence="2" key="1">
    <citation type="journal article" date="2020" name="bioRxiv">
        <title>A rank-normalized archaeal taxonomy based on genome phylogeny resolves widespread incomplete and uneven classifications.</title>
        <authorList>
            <person name="Rinke C."/>
            <person name="Chuvochina M."/>
            <person name="Mussig A.J."/>
            <person name="Chaumeil P.-A."/>
            <person name="Waite D.W."/>
            <person name="Whitman W.B."/>
            <person name="Parks D.H."/>
            <person name="Hugenholtz P."/>
        </authorList>
    </citation>
    <scope>NUCLEOTIDE SEQUENCE</scope>
    <source>
        <strain evidence="2">UBA8838</strain>
    </source>
</reference>
<dbReference type="Proteomes" id="UP000646844">
    <property type="component" value="Unassembled WGS sequence"/>
</dbReference>
<proteinExistence type="inferred from homology"/>
<evidence type="ECO:0000313" key="2">
    <source>
        <dbReference type="EMBL" id="HII73325.1"/>
    </source>
</evidence>
<dbReference type="InterPro" id="IPR002347">
    <property type="entry name" value="SDR_fam"/>
</dbReference>
<dbReference type="RefSeq" id="WP_010979321.1">
    <property type="nucleotide sequence ID" value="NZ_BAABQO010000005.1"/>
</dbReference>
<comment type="similarity">
    <text evidence="1">Belongs to the short-chain dehydrogenases/reductases (SDR) family.</text>
</comment>
<dbReference type="PANTHER" id="PTHR42879:SF5">
    <property type="entry name" value="SHORT-CHAIN ALCOHOL DEHYDROGENASE"/>
    <property type="match status" value="1"/>
</dbReference>
<dbReference type="Gene3D" id="3.40.50.720">
    <property type="entry name" value="NAD(P)-binding Rossmann-like Domain"/>
    <property type="match status" value="1"/>
</dbReference>
<evidence type="ECO:0000256" key="1">
    <source>
        <dbReference type="ARBA" id="ARBA00006484"/>
    </source>
</evidence>
<gene>
    <name evidence="2" type="ORF">HA332_02740</name>
</gene>
<evidence type="ECO:0000313" key="3">
    <source>
        <dbReference type="Proteomes" id="UP000646844"/>
    </source>
</evidence>
<dbReference type="InterPro" id="IPR050259">
    <property type="entry name" value="SDR"/>
</dbReference>
<dbReference type="AlphaFoldDB" id="A0A832WNQ8"/>
<dbReference type="PANTHER" id="PTHR42879">
    <property type="entry name" value="3-OXOACYL-(ACYL-CARRIER-PROTEIN) REDUCTASE"/>
    <property type="match status" value="1"/>
</dbReference>
<name>A0A832WNQ8_9CREN</name>
<dbReference type="Pfam" id="PF13561">
    <property type="entry name" value="adh_short_C2"/>
    <property type="match status" value="1"/>
</dbReference>
<dbReference type="CDD" id="cd05344">
    <property type="entry name" value="BKR_like_SDR_like"/>
    <property type="match status" value="1"/>
</dbReference>
<dbReference type="GeneID" id="1459301"/>
<dbReference type="EMBL" id="DUJO01000012">
    <property type="protein sequence ID" value="HII73325.1"/>
    <property type="molecule type" value="Genomic_DNA"/>
</dbReference>
<protein>
    <submittedName>
        <fullName evidence="2">SDR family oxidoreductase</fullName>
    </submittedName>
</protein>
<dbReference type="SUPFAM" id="SSF51735">
    <property type="entry name" value="NAD(P)-binding Rossmann-fold domains"/>
    <property type="match status" value="1"/>
</dbReference>
<organism evidence="2 3">
    <name type="scientific">Sulfurisphaera tokodaii</name>
    <dbReference type="NCBI Taxonomy" id="111955"/>
    <lineage>
        <taxon>Archaea</taxon>
        <taxon>Thermoproteota</taxon>
        <taxon>Thermoprotei</taxon>
        <taxon>Sulfolobales</taxon>
        <taxon>Sulfolobaceae</taxon>
        <taxon>Sulfurisphaera</taxon>
    </lineage>
</organism>
<accession>A0A832WNQ8</accession>
<sequence length="265" mass="29867">MNVDINGKRVLITASTEGIGKGLARTLSREGCKIIITSRNEHKVKSTVEELKKYNPEVYGYVSDLTNYSNLEALVKFMLEKIGGIDVLIFNSGNPPSEPSYFDETSIEDWEYSVKLYLLSAIKLTKLVLPYMKSQRWGRILYLSSWTIKQPQRIFVLADVSRSSIVQLTKILSKELGSYNITVNTILMGSFETEGAKRSLKKLAEKQKIDFEELWKKEVIERSPLKRTGDIEKELGSLIAYLISDYASYITGSVIQIDGGTSDAI</sequence>
<dbReference type="PRINTS" id="PR00081">
    <property type="entry name" value="GDHRDH"/>
</dbReference>
<dbReference type="InterPro" id="IPR036291">
    <property type="entry name" value="NAD(P)-bd_dom_sf"/>
</dbReference>
<comment type="caution">
    <text evidence="2">The sequence shown here is derived from an EMBL/GenBank/DDBJ whole genome shotgun (WGS) entry which is preliminary data.</text>
</comment>